<evidence type="ECO:0000256" key="1">
    <source>
        <dbReference type="SAM" id="Phobius"/>
    </source>
</evidence>
<keyword evidence="1" id="KW-0472">Membrane</keyword>
<feature type="transmembrane region" description="Helical" evidence="1">
    <location>
        <begin position="232"/>
        <end position="252"/>
    </location>
</feature>
<keyword evidence="1" id="KW-0812">Transmembrane</keyword>
<dbReference type="STRING" id="930992.A0A0D0ARK7"/>
<dbReference type="InParanoid" id="A0A0D0ARK7"/>
<gene>
    <name evidence="2" type="ORF">CY34DRAFT_806949</name>
</gene>
<evidence type="ECO:0000313" key="3">
    <source>
        <dbReference type="Proteomes" id="UP000054485"/>
    </source>
</evidence>
<keyword evidence="3" id="KW-1185">Reference proteome</keyword>
<dbReference type="InterPro" id="IPR012349">
    <property type="entry name" value="Split_barrel_FMN-bd"/>
</dbReference>
<dbReference type="OrthoDB" id="539398at2759"/>
<sequence length="265" mass="29486">MGKFYDEIPESLIEWIKKQHMFWVASAPLSPDGHVNLSPKGTADSFHVVNSHRVWYQDLTGSGVETISHIRENGRITILFNAFEGPPRILRLFGIGTVYEFGTKEYESLISPETRKPGSRAAIVIDVYQCQTSCGYAVPMYDFVTHRTQLLRMADIEESRDRASAMTSSEIHEKGLKSYWARQNLRSVDGLPGLLTAPGSKVLTVNNFDKEGQRPKLQYSSLREGSIQSSSANLAIGFVLGALVTATLPYILSATGKFDMFTTRA</sequence>
<reference evidence="3" key="2">
    <citation type="submission" date="2015-01" db="EMBL/GenBank/DDBJ databases">
        <title>Evolutionary Origins and Diversification of the Mycorrhizal Mutualists.</title>
        <authorList>
            <consortium name="DOE Joint Genome Institute"/>
            <consortium name="Mycorrhizal Genomics Consortium"/>
            <person name="Kohler A."/>
            <person name="Kuo A."/>
            <person name="Nagy L.G."/>
            <person name="Floudas D."/>
            <person name="Copeland A."/>
            <person name="Barry K.W."/>
            <person name="Cichocki N."/>
            <person name="Veneault-Fourrey C."/>
            <person name="LaButti K."/>
            <person name="Lindquist E.A."/>
            <person name="Lipzen A."/>
            <person name="Lundell T."/>
            <person name="Morin E."/>
            <person name="Murat C."/>
            <person name="Riley R."/>
            <person name="Ohm R."/>
            <person name="Sun H."/>
            <person name="Tunlid A."/>
            <person name="Henrissat B."/>
            <person name="Grigoriev I.V."/>
            <person name="Hibbett D.S."/>
            <person name="Martin F."/>
        </authorList>
    </citation>
    <scope>NUCLEOTIDE SEQUENCE [LARGE SCALE GENOMIC DNA]</scope>
    <source>
        <strain evidence="3">UH-Slu-Lm8-n1</strain>
    </source>
</reference>
<evidence type="ECO:0008006" key="4">
    <source>
        <dbReference type="Google" id="ProtNLM"/>
    </source>
</evidence>
<dbReference type="PANTHER" id="PTHR39336">
    <property type="entry name" value="PYRIDOXAMINE PHOSPHATE OXIDASE FAMILY PROTEIN (AFU_ORTHOLOGUE AFUA_6G11440)"/>
    <property type="match status" value="1"/>
</dbReference>
<dbReference type="SUPFAM" id="SSF50475">
    <property type="entry name" value="FMN-binding split barrel"/>
    <property type="match status" value="1"/>
</dbReference>
<organism evidence="2 3">
    <name type="scientific">Suillus luteus UH-Slu-Lm8-n1</name>
    <dbReference type="NCBI Taxonomy" id="930992"/>
    <lineage>
        <taxon>Eukaryota</taxon>
        <taxon>Fungi</taxon>
        <taxon>Dikarya</taxon>
        <taxon>Basidiomycota</taxon>
        <taxon>Agaricomycotina</taxon>
        <taxon>Agaricomycetes</taxon>
        <taxon>Agaricomycetidae</taxon>
        <taxon>Boletales</taxon>
        <taxon>Suillineae</taxon>
        <taxon>Suillaceae</taxon>
        <taxon>Suillus</taxon>
    </lineage>
</organism>
<protein>
    <recommendedName>
        <fullName evidence="4">Pyridoxamine 5'-phosphate oxidase putative domain-containing protein</fullName>
    </recommendedName>
</protein>
<accession>A0A0D0ARK7</accession>
<dbReference type="EMBL" id="KN835293">
    <property type="protein sequence ID" value="KIK40704.1"/>
    <property type="molecule type" value="Genomic_DNA"/>
</dbReference>
<evidence type="ECO:0000313" key="2">
    <source>
        <dbReference type="EMBL" id="KIK40704.1"/>
    </source>
</evidence>
<dbReference type="HOGENOM" id="CLU_054794_2_1_1"/>
<dbReference type="Gene3D" id="2.30.110.10">
    <property type="entry name" value="Electron Transport, Fmn-binding Protein, Chain A"/>
    <property type="match status" value="1"/>
</dbReference>
<keyword evidence="1" id="KW-1133">Transmembrane helix</keyword>
<dbReference type="Proteomes" id="UP000054485">
    <property type="component" value="Unassembled WGS sequence"/>
</dbReference>
<dbReference type="PANTHER" id="PTHR39336:SF3">
    <property type="entry name" value="PYRIDOXAMINE PHOSPHATE OXIDASE"/>
    <property type="match status" value="1"/>
</dbReference>
<reference evidence="2 3" key="1">
    <citation type="submission" date="2014-04" db="EMBL/GenBank/DDBJ databases">
        <authorList>
            <consortium name="DOE Joint Genome Institute"/>
            <person name="Kuo A."/>
            <person name="Ruytinx J."/>
            <person name="Rineau F."/>
            <person name="Colpaert J."/>
            <person name="Kohler A."/>
            <person name="Nagy L.G."/>
            <person name="Floudas D."/>
            <person name="Copeland A."/>
            <person name="Barry K.W."/>
            <person name="Cichocki N."/>
            <person name="Veneault-Fourrey C."/>
            <person name="LaButti K."/>
            <person name="Lindquist E.A."/>
            <person name="Lipzen A."/>
            <person name="Lundell T."/>
            <person name="Morin E."/>
            <person name="Murat C."/>
            <person name="Sun H."/>
            <person name="Tunlid A."/>
            <person name="Henrissat B."/>
            <person name="Grigoriev I.V."/>
            <person name="Hibbett D.S."/>
            <person name="Martin F."/>
            <person name="Nordberg H.P."/>
            <person name="Cantor M.N."/>
            <person name="Hua S.X."/>
        </authorList>
    </citation>
    <scope>NUCLEOTIDE SEQUENCE [LARGE SCALE GENOMIC DNA]</scope>
    <source>
        <strain evidence="2 3">UH-Slu-Lm8-n1</strain>
    </source>
</reference>
<proteinExistence type="predicted"/>
<dbReference type="AlphaFoldDB" id="A0A0D0ARK7"/>
<name>A0A0D0ARK7_9AGAM</name>